<evidence type="ECO:0000313" key="2">
    <source>
        <dbReference type="Proteomes" id="UP000186914"/>
    </source>
</evidence>
<dbReference type="Proteomes" id="UP000186914">
    <property type="component" value="Unassembled WGS sequence"/>
</dbReference>
<name>A0A1N7BLE7_9EURY</name>
<sequence length="29" mass="3259">MENLRQKLISLFFVLLMVSSGVAYTATLL</sequence>
<keyword evidence="2" id="KW-1185">Reference proteome</keyword>
<organism evidence="1 2">
    <name type="scientific">Haladaptatus litoreus</name>
    <dbReference type="NCBI Taxonomy" id="553468"/>
    <lineage>
        <taxon>Archaea</taxon>
        <taxon>Methanobacteriati</taxon>
        <taxon>Methanobacteriota</taxon>
        <taxon>Stenosarchaea group</taxon>
        <taxon>Halobacteria</taxon>
        <taxon>Halobacteriales</taxon>
        <taxon>Haladaptataceae</taxon>
        <taxon>Haladaptatus</taxon>
    </lineage>
</organism>
<evidence type="ECO:0000313" key="1">
    <source>
        <dbReference type="EMBL" id="SIR52228.1"/>
    </source>
</evidence>
<accession>A0A1N7BLE7</accession>
<reference evidence="2" key="1">
    <citation type="submission" date="2017-01" db="EMBL/GenBank/DDBJ databases">
        <authorList>
            <person name="Varghese N."/>
            <person name="Submissions S."/>
        </authorList>
    </citation>
    <scope>NUCLEOTIDE SEQUENCE [LARGE SCALE GENOMIC DNA]</scope>
    <source>
        <strain evidence="2">CGMCC 1.7737</strain>
    </source>
</reference>
<protein>
    <submittedName>
        <fullName evidence="1">Uncharacterized protein</fullName>
    </submittedName>
</protein>
<dbReference type="EMBL" id="FTNO01000002">
    <property type="protein sequence ID" value="SIR52228.1"/>
    <property type="molecule type" value="Genomic_DNA"/>
</dbReference>
<proteinExistence type="predicted"/>
<gene>
    <name evidence="1" type="ORF">SAMN05421858_2628</name>
</gene>
<dbReference type="AlphaFoldDB" id="A0A1N7BLE7"/>